<dbReference type="Pfam" id="PF02518">
    <property type="entry name" value="HATPase_c"/>
    <property type="match status" value="1"/>
</dbReference>
<organism evidence="6 7">
    <name type="scientific">Pollutimonas subterranea</name>
    <dbReference type="NCBI Taxonomy" id="2045210"/>
    <lineage>
        <taxon>Bacteria</taxon>
        <taxon>Pseudomonadati</taxon>
        <taxon>Pseudomonadota</taxon>
        <taxon>Betaproteobacteria</taxon>
        <taxon>Burkholderiales</taxon>
        <taxon>Alcaligenaceae</taxon>
        <taxon>Pollutimonas</taxon>
    </lineage>
</organism>
<dbReference type="SUPFAM" id="SSF55785">
    <property type="entry name" value="PYP-like sensor domain (PAS domain)"/>
    <property type="match status" value="1"/>
</dbReference>
<name>A0A2N4U423_9BURK</name>
<dbReference type="InterPro" id="IPR003661">
    <property type="entry name" value="HisK_dim/P_dom"/>
</dbReference>
<dbReference type="InterPro" id="IPR035965">
    <property type="entry name" value="PAS-like_dom_sf"/>
</dbReference>
<feature type="domain" description="Histidine kinase" evidence="4">
    <location>
        <begin position="136"/>
        <end position="357"/>
    </location>
</feature>
<protein>
    <recommendedName>
        <fullName evidence="2">histidine kinase</fullName>
        <ecNumber evidence="2">2.7.13.3</ecNumber>
    </recommendedName>
</protein>
<dbReference type="Gene3D" id="3.30.565.10">
    <property type="entry name" value="Histidine kinase-like ATPase, C-terminal domain"/>
    <property type="match status" value="1"/>
</dbReference>
<accession>A0A2N4U423</accession>
<dbReference type="InterPro" id="IPR004358">
    <property type="entry name" value="Sig_transdc_His_kin-like_C"/>
</dbReference>
<dbReference type="Gene3D" id="3.30.450.20">
    <property type="entry name" value="PAS domain"/>
    <property type="match status" value="1"/>
</dbReference>
<dbReference type="InterPro" id="IPR013655">
    <property type="entry name" value="PAS_fold_3"/>
</dbReference>
<evidence type="ECO:0000259" key="4">
    <source>
        <dbReference type="PROSITE" id="PS50109"/>
    </source>
</evidence>
<evidence type="ECO:0000259" key="5">
    <source>
        <dbReference type="PROSITE" id="PS50113"/>
    </source>
</evidence>
<dbReference type="SUPFAM" id="SSF55874">
    <property type="entry name" value="ATPase domain of HSP90 chaperone/DNA topoisomerase II/histidine kinase"/>
    <property type="match status" value="1"/>
</dbReference>
<dbReference type="InterPro" id="IPR036097">
    <property type="entry name" value="HisK_dim/P_sf"/>
</dbReference>
<comment type="catalytic activity">
    <reaction evidence="1">
        <text>ATP + protein L-histidine = ADP + protein N-phospho-L-histidine.</text>
        <dbReference type="EC" id="2.7.13.3"/>
    </reaction>
</comment>
<evidence type="ECO:0000313" key="7">
    <source>
        <dbReference type="Proteomes" id="UP000234190"/>
    </source>
</evidence>
<dbReference type="PANTHER" id="PTHR43065">
    <property type="entry name" value="SENSOR HISTIDINE KINASE"/>
    <property type="match status" value="1"/>
</dbReference>
<reference evidence="6 7" key="1">
    <citation type="submission" date="2017-10" db="EMBL/GenBank/DDBJ databases">
        <title>Two draft genome sequences of Pusillimonas sp. strains isolated from a nitrate- and radionuclide-contaminated groundwater in Russia.</title>
        <authorList>
            <person name="Grouzdev D.S."/>
            <person name="Tourova T.P."/>
            <person name="Goeva M.A."/>
            <person name="Babich T.L."/>
            <person name="Sokolova D.S."/>
            <person name="Abdullin R."/>
            <person name="Poltaraus A.B."/>
            <person name="Toshchakov S.V."/>
            <person name="Nazina T.N."/>
        </authorList>
    </citation>
    <scope>NUCLEOTIDE SEQUENCE [LARGE SCALE GENOMIC DNA]</scope>
    <source>
        <strain evidence="6 7">JR1/69-3-13</strain>
    </source>
</reference>
<dbReference type="SMART" id="SM00388">
    <property type="entry name" value="HisKA"/>
    <property type="match status" value="1"/>
</dbReference>
<gene>
    <name evidence="6" type="ORF">CR159_10770</name>
</gene>
<proteinExistence type="predicted"/>
<dbReference type="Pfam" id="PF08447">
    <property type="entry name" value="PAS_3"/>
    <property type="match status" value="1"/>
</dbReference>
<dbReference type="CDD" id="cd00082">
    <property type="entry name" value="HisKA"/>
    <property type="match status" value="1"/>
</dbReference>
<evidence type="ECO:0000313" key="6">
    <source>
        <dbReference type="EMBL" id="PLC49768.1"/>
    </source>
</evidence>
<dbReference type="InterPro" id="IPR003594">
    <property type="entry name" value="HATPase_dom"/>
</dbReference>
<dbReference type="EMBL" id="PDNW01000008">
    <property type="protein sequence ID" value="PLC49768.1"/>
    <property type="molecule type" value="Genomic_DNA"/>
</dbReference>
<dbReference type="GO" id="GO:0000155">
    <property type="term" value="F:phosphorelay sensor kinase activity"/>
    <property type="evidence" value="ECO:0007669"/>
    <property type="project" value="InterPro"/>
</dbReference>
<dbReference type="PROSITE" id="PS50109">
    <property type="entry name" value="HIS_KIN"/>
    <property type="match status" value="1"/>
</dbReference>
<dbReference type="Proteomes" id="UP000234190">
    <property type="component" value="Unassembled WGS sequence"/>
</dbReference>
<dbReference type="Gene3D" id="1.10.287.130">
    <property type="match status" value="1"/>
</dbReference>
<evidence type="ECO:0000256" key="1">
    <source>
        <dbReference type="ARBA" id="ARBA00000085"/>
    </source>
</evidence>
<evidence type="ECO:0000256" key="2">
    <source>
        <dbReference type="ARBA" id="ARBA00012438"/>
    </source>
</evidence>
<keyword evidence="7" id="KW-1185">Reference proteome</keyword>
<evidence type="ECO:0000256" key="3">
    <source>
        <dbReference type="ARBA" id="ARBA00022553"/>
    </source>
</evidence>
<dbReference type="InterPro" id="IPR036890">
    <property type="entry name" value="HATPase_C_sf"/>
</dbReference>
<dbReference type="PROSITE" id="PS50113">
    <property type="entry name" value="PAC"/>
    <property type="match status" value="1"/>
</dbReference>
<keyword evidence="3" id="KW-0597">Phosphoprotein</keyword>
<dbReference type="InterPro" id="IPR005467">
    <property type="entry name" value="His_kinase_dom"/>
</dbReference>
<dbReference type="PRINTS" id="PR00344">
    <property type="entry name" value="BCTRLSENSOR"/>
</dbReference>
<dbReference type="InterPro" id="IPR000700">
    <property type="entry name" value="PAS-assoc_C"/>
</dbReference>
<dbReference type="Pfam" id="PF00512">
    <property type="entry name" value="HisKA"/>
    <property type="match status" value="1"/>
</dbReference>
<dbReference type="SMART" id="SM00387">
    <property type="entry name" value="HATPase_c"/>
    <property type="match status" value="1"/>
</dbReference>
<sequence>MQHALRAAGVGCWDLDLATGSLWRSPEYDRIWGTTRTDATMPLNALFAGIIPEDREAVTQAFELASSQGVIAVEKRIQRVDDNSIRWIRLTGQGYYHAEKLAGIAGVVADVTPEHLACEKLRHTEKMESLGYMAREVAHDFNNLLMVIGASLEMLSDQIEGDRANRLVSAMNNGVERGVALTQNLMDFSRPAGAEIKVVNIDRLIASAWLDLIRIAGDTVVVTITPGPLAWCYCADPDQLTKAMTNLAENAREAMPDGGHLVVSTTARHVDGAGAASFGVRTGDYVGISFSDNGIGIARDLIARVFEPLFSTKQDKKGRGFGLSQVYAAASSSGGFVTIESQPEQGATVVIYLPLASSPASH</sequence>
<dbReference type="AlphaFoldDB" id="A0A2N4U423"/>
<dbReference type="PANTHER" id="PTHR43065:SF49">
    <property type="entry name" value="HISTIDINE KINASE"/>
    <property type="match status" value="1"/>
</dbReference>
<dbReference type="SUPFAM" id="SSF47384">
    <property type="entry name" value="Homodimeric domain of signal transducing histidine kinase"/>
    <property type="match status" value="1"/>
</dbReference>
<feature type="domain" description="PAC" evidence="5">
    <location>
        <begin position="71"/>
        <end position="123"/>
    </location>
</feature>
<comment type="caution">
    <text evidence="6">The sequence shown here is derived from an EMBL/GenBank/DDBJ whole genome shotgun (WGS) entry which is preliminary data.</text>
</comment>
<dbReference type="EC" id="2.7.13.3" evidence="2"/>